<name>A0A3E5F676_BACUN</name>
<dbReference type="InterPro" id="IPR051637">
    <property type="entry name" value="Ank_repeat_dom-contain_49"/>
</dbReference>
<dbReference type="RefSeq" id="WP_117599384.1">
    <property type="nucleotide sequence ID" value="NZ_QSVA01000001.1"/>
</dbReference>
<dbReference type="PANTHER" id="PTHR24180:SF57">
    <property type="entry name" value="ANKYRIN REPEAT DOMAIN-CONTAINING PROTEIN 39"/>
    <property type="match status" value="1"/>
</dbReference>
<sequence>MKKLFDAINKGDFDTVKQVIEKNPVLINSIEKGWRKRDEGLCPLRIAIKNCHYDIVCFLIDAGANVNDYTPKDDMYISHQAVYTAVTHCIPKYGLQCGTYEDSLKILKSLIEHRMDINLTDNNGVNSFFHGVNLSHSMIHSTSDMFESDLPDTLIWNPEFDVNIAYQRFKEVFTLLLEHGANTDIPDYWKEQSASWEGFNAKIKWAKNLLNLCNREK</sequence>
<proteinExistence type="predicted"/>
<accession>A0A3E5F676</accession>
<dbReference type="PROSITE" id="PS50088">
    <property type="entry name" value="ANK_REPEAT"/>
    <property type="match status" value="1"/>
</dbReference>
<evidence type="ECO:0000313" key="5">
    <source>
        <dbReference type="Proteomes" id="UP000260759"/>
    </source>
</evidence>
<keyword evidence="1" id="KW-0677">Repeat</keyword>
<dbReference type="AlphaFoldDB" id="A0A3E5F676"/>
<evidence type="ECO:0000256" key="1">
    <source>
        <dbReference type="ARBA" id="ARBA00022737"/>
    </source>
</evidence>
<feature type="repeat" description="ANK" evidence="3">
    <location>
        <begin position="39"/>
        <end position="71"/>
    </location>
</feature>
<protein>
    <submittedName>
        <fullName evidence="4">Ankyrin repeat domain-containing protein</fullName>
    </submittedName>
</protein>
<keyword evidence="2 3" id="KW-0040">ANK repeat</keyword>
<evidence type="ECO:0000313" key="4">
    <source>
        <dbReference type="EMBL" id="RGN97584.1"/>
    </source>
</evidence>
<dbReference type="Gene3D" id="1.25.40.20">
    <property type="entry name" value="Ankyrin repeat-containing domain"/>
    <property type="match status" value="1"/>
</dbReference>
<dbReference type="EMBL" id="QSVA01000001">
    <property type="protein sequence ID" value="RGN97584.1"/>
    <property type="molecule type" value="Genomic_DNA"/>
</dbReference>
<evidence type="ECO:0000256" key="2">
    <source>
        <dbReference type="ARBA" id="ARBA00023043"/>
    </source>
</evidence>
<dbReference type="InterPro" id="IPR002110">
    <property type="entry name" value="Ankyrin_rpt"/>
</dbReference>
<dbReference type="PANTHER" id="PTHR24180">
    <property type="entry name" value="CYCLIN-DEPENDENT KINASE INHIBITOR 2C-RELATED"/>
    <property type="match status" value="1"/>
</dbReference>
<dbReference type="SUPFAM" id="SSF48403">
    <property type="entry name" value="Ankyrin repeat"/>
    <property type="match status" value="1"/>
</dbReference>
<comment type="caution">
    <text evidence="4">The sequence shown here is derived from an EMBL/GenBank/DDBJ whole genome shotgun (WGS) entry which is preliminary data.</text>
</comment>
<reference evidence="4 5" key="1">
    <citation type="submission" date="2018-08" db="EMBL/GenBank/DDBJ databases">
        <title>A genome reference for cultivated species of the human gut microbiota.</title>
        <authorList>
            <person name="Zou Y."/>
            <person name="Xue W."/>
            <person name="Luo G."/>
        </authorList>
    </citation>
    <scope>NUCLEOTIDE SEQUENCE [LARGE SCALE GENOMIC DNA]</scope>
    <source>
        <strain evidence="4 5">OM03-4</strain>
    </source>
</reference>
<dbReference type="Pfam" id="PF00023">
    <property type="entry name" value="Ank"/>
    <property type="match status" value="1"/>
</dbReference>
<organism evidence="4 5">
    <name type="scientific">Bacteroides uniformis</name>
    <dbReference type="NCBI Taxonomy" id="820"/>
    <lineage>
        <taxon>Bacteria</taxon>
        <taxon>Pseudomonadati</taxon>
        <taxon>Bacteroidota</taxon>
        <taxon>Bacteroidia</taxon>
        <taxon>Bacteroidales</taxon>
        <taxon>Bacteroidaceae</taxon>
        <taxon>Bacteroides</taxon>
    </lineage>
</organism>
<dbReference type="PROSITE" id="PS50297">
    <property type="entry name" value="ANK_REP_REGION"/>
    <property type="match status" value="1"/>
</dbReference>
<dbReference type="InterPro" id="IPR036770">
    <property type="entry name" value="Ankyrin_rpt-contain_sf"/>
</dbReference>
<gene>
    <name evidence="4" type="ORF">DXB37_01640</name>
</gene>
<evidence type="ECO:0000256" key="3">
    <source>
        <dbReference type="PROSITE-ProRule" id="PRU00023"/>
    </source>
</evidence>
<dbReference type="Proteomes" id="UP000260759">
    <property type="component" value="Unassembled WGS sequence"/>
</dbReference>